<evidence type="ECO:0000313" key="2">
    <source>
        <dbReference type="Proteomes" id="UP001605036"/>
    </source>
</evidence>
<keyword evidence="2" id="KW-1185">Reference proteome</keyword>
<evidence type="ECO:0000313" key="1">
    <source>
        <dbReference type="EMBL" id="KAL2609102.1"/>
    </source>
</evidence>
<dbReference type="EMBL" id="JBHFFA010000008">
    <property type="protein sequence ID" value="KAL2609102.1"/>
    <property type="molecule type" value="Genomic_DNA"/>
</dbReference>
<dbReference type="Proteomes" id="UP001605036">
    <property type="component" value="Unassembled WGS sequence"/>
</dbReference>
<gene>
    <name evidence="1" type="ORF">R1flu_027675</name>
</gene>
<accession>A0ABD1XJI3</accession>
<name>A0ABD1XJI3_9MARC</name>
<dbReference type="AlphaFoldDB" id="A0ABD1XJI3"/>
<organism evidence="1 2">
    <name type="scientific">Riccia fluitans</name>
    <dbReference type="NCBI Taxonomy" id="41844"/>
    <lineage>
        <taxon>Eukaryota</taxon>
        <taxon>Viridiplantae</taxon>
        <taxon>Streptophyta</taxon>
        <taxon>Embryophyta</taxon>
        <taxon>Marchantiophyta</taxon>
        <taxon>Marchantiopsida</taxon>
        <taxon>Marchantiidae</taxon>
        <taxon>Marchantiales</taxon>
        <taxon>Ricciaceae</taxon>
        <taxon>Riccia</taxon>
    </lineage>
</organism>
<comment type="caution">
    <text evidence="1">The sequence shown here is derived from an EMBL/GenBank/DDBJ whole genome shotgun (WGS) entry which is preliminary data.</text>
</comment>
<proteinExistence type="predicted"/>
<sequence>MESMAATPFGKNKILQEQSVKINLLNSFVVPARIRKDQSVNGQAEGDKTFHLVPMGVADDLVWSFESEAIEARTWKGILPLSQ</sequence>
<reference evidence="1 2" key="1">
    <citation type="submission" date="2024-09" db="EMBL/GenBank/DDBJ databases">
        <title>Chromosome-scale assembly of Riccia fluitans.</title>
        <authorList>
            <person name="Paukszto L."/>
            <person name="Sawicki J."/>
            <person name="Karawczyk K."/>
            <person name="Piernik-Szablinska J."/>
            <person name="Szczecinska M."/>
            <person name="Mazdziarz M."/>
        </authorList>
    </citation>
    <scope>NUCLEOTIDE SEQUENCE [LARGE SCALE GENOMIC DNA]</scope>
    <source>
        <strain evidence="1">Rf_01</strain>
        <tissue evidence="1">Aerial parts of the thallus</tissue>
    </source>
</reference>
<protein>
    <submittedName>
        <fullName evidence="1">Uncharacterized protein</fullName>
    </submittedName>
</protein>